<protein>
    <recommendedName>
        <fullName evidence="3">TetR family transcriptional regulator</fullName>
    </recommendedName>
</protein>
<dbReference type="RefSeq" id="WP_035535319.1">
    <property type="nucleotide sequence ID" value="NZ_ARYL01000002.1"/>
</dbReference>
<gene>
    <name evidence="1" type="ORF">HOC_01611</name>
</gene>
<dbReference type="OrthoDB" id="5512127at2"/>
<dbReference type="PATRIC" id="fig|1280953.3.peg.325"/>
<dbReference type="eggNOG" id="COG1309">
    <property type="taxonomic scope" value="Bacteria"/>
</dbReference>
<dbReference type="STRING" id="1280953.HOC_01611"/>
<dbReference type="SUPFAM" id="SSF46689">
    <property type="entry name" value="Homeodomain-like"/>
    <property type="match status" value="1"/>
</dbReference>
<proteinExistence type="predicted"/>
<sequence length="205" mass="22124">MPRPVGARNHDFKEKRAALVDALTNFALEADLRRPSLRQFAIAAEASEPTLRYYFDDRAGVVVAILENIGQRGSPIWNTISVPAENPMDAVEQYYRVADAGMRFANFTRAHAFGLIEGIADETAGKAYLKNMLEPALTSIMDKLRGTPGSPPTNAALRAAALAIMSPLLIMSIHQNLLGGNTEAPIDAEATIGFLQSWLGTALSA</sequence>
<organism evidence="1 2">
    <name type="scientific">Hyphomonas oceanitis SCH89</name>
    <dbReference type="NCBI Taxonomy" id="1280953"/>
    <lineage>
        <taxon>Bacteria</taxon>
        <taxon>Pseudomonadati</taxon>
        <taxon>Pseudomonadota</taxon>
        <taxon>Alphaproteobacteria</taxon>
        <taxon>Hyphomonadales</taxon>
        <taxon>Hyphomonadaceae</taxon>
        <taxon>Hyphomonas</taxon>
    </lineage>
</organism>
<accession>A0A059GBA0</accession>
<dbReference type="Gene3D" id="1.10.357.10">
    <property type="entry name" value="Tetracycline Repressor, domain 2"/>
    <property type="match status" value="1"/>
</dbReference>
<dbReference type="InterPro" id="IPR009057">
    <property type="entry name" value="Homeodomain-like_sf"/>
</dbReference>
<dbReference type="Proteomes" id="UP000024942">
    <property type="component" value="Unassembled WGS sequence"/>
</dbReference>
<dbReference type="EMBL" id="ARYL01000002">
    <property type="protein sequence ID" value="KDA03994.1"/>
    <property type="molecule type" value="Genomic_DNA"/>
</dbReference>
<evidence type="ECO:0000313" key="1">
    <source>
        <dbReference type="EMBL" id="KDA03994.1"/>
    </source>
</evidence>
<reference evidence="1 2" key="1">
    <citation type="journal article" date="2014" name="Antonie Van Leeuwenhoek">
        <title>Hyphomonas beringensis sp. nov. and Hyphomonas chukchiensis sp. nov., isolated from surface seawater of the Bering Sea and Chukchi Sea.</title>
        <authorList>
            <person name="Li C."/>
            <person name="Lai Q."/>
            <person name="Li G."/>
            <person name="Dong C."/>
            <person name="Wang J."/>
            <person name="Liao Y."/>
            <person name="Shao Z."/>
        </authorList>
    </citation>
    <scope>NUCLEOTIDE SEQUENCE [LARGE SCALE GENOMIC DNA]</scope>
    <source>
        <strain evidence="1 2">SCH89</strain>
    </source>
</reference>
<evidence type="ECO:0008006" key="3">
    <source>
        <dbReference type="Google" id="ProtNLM"/>
    </source>
</evidence>
<name>A0A059GBA0_9PROT</name>
<evidence type="ECO:0000313" key="2">
    <source>
        <dbReference type="Proteomes" id="UP000024942"/>
    </source>
</evidence>
<dbReference type="AlphaFoldDB" id="A0A059GBA0"/>
<comment type="caution">
    <text evidence="1">The sequence shown here is derived from an EMBL/GenBank/DDBJ whole genome shotgun (WGS) entry which is preliminary data.</text>
</comment>
<keyword evidence="2" id="KW-1185">Reference proteome</keyword>